<evidence type="ECO:0000313" key="7">
    <source>
        <dbReference type="Proteomes" id="UP000027064"/>
    </source>
</evidence>
<keyword evidence="7" id="KW-1185">Reference proteome</keyword>
<dbReference type="Gene3D" id="2.40.50.100">
    <property type="match status" value="1"/>
</dbReference>
<gene>
    <name evidence="6" type="ORF">FEM21_01640</name>
</gene>
<comment type="similarity">
    <text evidence="1">Belongs to the membrane fusion protein (MFP) (TC 8.A.1) family.</text>
</comment>
<comment type="caution">
    <text evidence="6">The sequence shown here is derived from an EMBL/GenBank/DDBJ whole genome shotgun (WGS) entry which is preliminary data.</text>
</comment>
<dbReference type="InterPro" id="IPR058792">
    <property type="entry name" value="Beta-barrel_RND_2"/>
</dbReference>
<protein>
    <submittedName>
        <fullName evidence="6">RND transporter</fullName>
    </submittedName>
</protein>
<dbReference type="PATRIC" id="fig|1492738.3.peg.159"/>
<feature type="domain" description="Multidrug resistance protein MdtA-like barrel-sandwich hybrid" evidence="3">
    <location>
        <begin position="75"/>
        <end position="196"/>
    </location>
</feature>
<sequence length="353" mass="37818">MKKNIIYAIVAAVLIGLAAYKIGNNKEKQQQEVAEVAKQVDKINVNTITVSRENINTGYVANGTFLPKQEMNQAAEISGRILSVLVKEGSRVSAGQTLATIKRDAIEVDVTQAQNNLQNAIADNQRYENAYKTGGVTKQQLDNSRLQLKNAQAALKSQNVKVNDTRIKAGISGTINKKMVEPGMVVSPGTPLFEIVNINSLKLSVLVDESQIGKISVGQNVAINVNVLADENFSGKITFIAPKSDASLNFPVEIEVQNKGNLKAGMYATANFKTSSGAETQNMITVPATAFVNGVSSGQLFIINNGTAKLIKVQTGKVYGDKVQILDGLNEGEQVVTSGQINLDNGSKINIIK</sequence>
<organism evidence="6 7">
    <name type="scientific">Flavobacterium seoulense</name>
    <dbReference type="NCBI Taxonomy" id="1492738"/>
    <lineage>
        <taxon>Bacteria</taxon>
        <taxon>Pseudomonadati</taxon>
        <taxon>Bacteroidota</taxon>
        <taxon>Flavobacteriia</taxon>
        <taxon>Flavobacteriales</taxon>
        <taxon>Flavobacteriaceae</taxon>
        <taxon>Flavobacterium</taxon>
    </lineage>
</organism>
<proteinExistence type="inferred from homology"/>
<dbReference type="SUPFAM" id="SSF111369">
    <property type="entry name" value="HlyD-like secretion proteins"/>
    <property type="match status" value="1"/>
</dbReference>
<dbReference type="Gene3D" id="2.40.30.170">
    <property type="match status" value="1"/>
</dbReference>
<evidence type="ECO:0000256" key="2">
    <source>
        <dbReference type="SAM" id="Coils"/>
    </source>
</evidence>
<dbReference type="Gene3D" id="1.10.287.470">
    <property type="entry name" value="Helix hairpin bin"/>
    <property type="match status" value="1"/>
</dbReference>
<dbReference type="STRING" id="1492738.FEM21_01640"/>
<dbReference type="GO" id="GO:1990281">
    <property type="term" value="C:efflux pump complex"/>
    <property type="evidence" value="ECO:0007669"/>
    <property type="project" value="TreeGrafter"/>
</dbReference>
<feature type="domain" description="CusB-like beta-barrel" evidence="4">
    <location>
        <begin position="204"/>
        <end position="275"/>
    </location>
</feature>
<dbReference type="eggNOG" id="COG0845">
    <property type="taxonomic scope" value="Bacteria"/>
</dbReference>
<dbReference type="NCBIfam" id="TIGR01730">
    <property type="entry name" value="RND_mfp"/>
    <property type="match status" value="1"/>
</dbReference>
<dbReference type="InterPro" id="IPR006143">
    <property type="entry name" value="RND_pump_MFP"/>
</dbReference>
<name>A0A066WS70_9FLAO</name>
<evidence type="ECO:0000259" key="4">
    <source>
        <dbReference type="Pfam" id="PF25954"/>
    </source>
</evidence>
<accession>A0A066WS70</accession>
<dbReference type="EMBL" id="JNCA01000001">
    <property type="protein sequence ID" value="KDN56661.1"/>
    <property type="molecule type" value="Genomic_DNA"/>
</dbReference>
<dbReference type="GO" id="GO:0015562">
    <property type="term" value="F:efflux transmembrane transporter activity"/>
    <property type="evidence" value="ECO:0007669"/>
    <property type="project" value="TreeGrafter"/>
</dbReference>
<dbReference type="RefSeq" id="WP_035656752.1">
    <property type="nucleotide sequence ID" value="NZ_JNCA01000001.1"/>
</dbReference>
<evidence type="ECO:0000259" key="3">
    <source>
        <dbReference type="Pfam" id="PF25917"/>
    </source>
</evidence>
<feature type="domain" description="YknX-like C-terminal permuted SH3-like" evidence="5">
    <location>
        <begin position="284"/>
        <end position="350"/>
    </location>
</feature>
<evidence type="ECO:0000256" key="1">
    <source>
        <dbReference type="ARBA" id="ARBA00009477"/>
    </source>
</evidence>
<dbReference type="Gene3D" id="2.40.420.20">
    <property type="match status" value="1"/>
</dbReference>
<reference evidence="6 7" key="1">
    <citation type="submission" date="2014-05" db="EMBL/GenBank/DDBJ databases">
        <title>Genome Sequence of Flavobacterium sp. EM1321.</title>
        <authorList>
            <person name="Shin S.-K."/>
            <person name="Yi H."/>
        </authorList>
    </citation>
    <scope>NUCLEOTIDE SEQUENCE [LARGE SCALE GENOMIC DNA]</scope>
    <source>
        <strain evidence="6 7">EM1321</strain>
    </source>
</reference>
<dbReference type="PANTHER" id="PTHR30469:SF15">
    <property type="entry name" value="HLYD FAMILY OF SECRETION PROTEINS"/>
    <property type="match status" value="1"/>
</dbReference>
<dbReference type="Pfam" id="PF25989">
    <property type="entry name" value="YknX_C"/>
    <property type="match status" value="1"/>
</dbReference>
<keyword evidence="2" id="KW-0175">Coiled coil</keyword>
<dbReference type="AlphaFoldDB" id="A0A066WS70"/>
<feature type="coiled-coil region" evidence="2">
    <location>
        <begin position="103"/>
        <end position="161"/>
    </location>
</feature>
<dbReference type="Proteomes" id="UP000027064">
    <property type="component" value="Unassembled WGS sequence"/>
</dbReference>
<dbReference type="InterPro" id="IPR058637">
    <property type="entry name" value="YknX-like_C"/>
</dbReference>
<dbReference type="InterPro" id="IPR058625">
    <property type="entry name" value="MdtA-like_BSH"/>
</dbReference>
<dbReference type="OrthoDB" id="9784685at2"/>
<dbReference type="Pfam" id="PF25954">
    <property type="entry name" value="Beta-barrel_RND_2"/>
    <property type="match status" value="1"/>
</dbReference>
<dbReference type="PANTHER" id="PTHR30469">
    <property type="entry name" value="MULTIDRUG RESISTANCE PROTEIN MDTA"/>
    <property type="match status" value="1"/>
</dbReference>
<evidence type="ECO:0000313" key="6">
    <source>
        <dbReference type="EMBL" id="KDN56661.1"/>
    </source>
</evidence>
<evidence type="ECO:0000259" key="5">
    <source>
        <dbReference type="Pfam" id="PF25989"/>
    </source>
</evidence>
<dbReference type="Pfam" id="PF25917">
    <property type="entry name" value="BSH_RND"/>
    <property type="match status" value="1"/>
</dbReference>